<protein>
    <submittedName>
        <fullName evidence="2">Uncharacterized protein</fullName>
    </submittedName>
</protein>
<keyword evidence="3" id="KW-1185">Reference proteome</keyword>
<evidence type="ECO:0000256" key="1">
    <source>
        <dbReference type="SAM" id="Phobius"/>
    </source>
</evidence>
<dbReference type="RefSeq" id="WP_242709273.1">
    <property type="nucleotide sequence ID" value="NZ_JALDAX010000003.1"/>
</dbReference>
<name>A0ABS9XDT5_9ACTN</name>
<dbReference type="EMBL" id="JALDAX010000003">
    <property type="protein sequence ID" value="MCI3240194.1"/>
    <property type="molecule type" value="Genomic_DNA"/>
</dbReference>
<feature type="transmembrane region" description="Helical" evidence="1">
    <location>
        <begin position="36"/>
        <end position="54"/>
    </location>
</feature>
<keyword evidence="1" id="KW-0472">Membrane</keyword>
<organism evidence="2 3">
    <name type="scientific">Streptomyces spinosisporus</name>
    <dbReference type="NCBI Taxonomy" id="2927582"/>
    <lineage>
        <taxon>Bacteria</taxon>
        <taxon>Bacillati</taxon>
        <taxon>Actinomycetota</taxon>
        <taxon>Actinomycetes</taxon>
        <taxon>Kitasatosporales</taxon>
        <taxon>Streptomycetaceae</taxon>
        <taxon>Streptomyces</taxon>
    </lineage>
</organism>
<evidence type="ECO:0000313" key="2">
    <source>
        <dbReference type="EMBL" id="MCI3240194.1"/>
    </source>
</evidence>
<feature type="transmembrane region" description="Helical" evidence="1">
    <location>
        <begin position="12"/>
        <end position="30"/>
    </location>
</feature>
<proteinExistence type="predicted"/>
<accession>A0ABS9XDT5</accession>
<keyword evidence="1" id="KW-1133">Transmembrane helix</keyword>
<gene>
    <name evidence="2" type="ORF">MQN93_10720</name>
</gene>
<keyword evidence="1" id="KW-0812">Transmembrane</keyword>
<sequence length="64" mass="6945">MSATPSPRGWELLLVMAGALAAMTGTTAAYVTHDHVWRYLVVAGCFVQCIGWVRHGCRQRGGAR</sequence>
<reference evidence="2" key="1">
    <citation type="submission" date="2022-03" db="EMBL/GenBank/DDBJ databases">
        <title>Streptomyces 7R015 and 7R016 isolated from Barleria lupulina in Thailand.</title>
        <authorList>
            <person name="Kanchanasin P."/>
            <person name="Phongsopitanun W."/>
            <person name="Tanasupawat S."/>
        </authorList>
    </citation>
    <scope>NUCLEOTIDE SEQUENCE</scope>
    <source>
        <strain evidence="2">7R016</strain>
    </source>
</reference>
<evidence type="ECO:0000313" key="3">
    <source>
        <dbReference type="Proteomes" id="UP001165270"/>
    </source>
</evidence>
<comment type="caution">
    <text evidence="2">The sequence shown here is derived from an EMBL/GenBank/DDBJ whole genome shotgun (WGS) entry which is preliminary data.</text>
</comment>
<dbReference type="Proteomes" id="UP001165270">
    <property type="component" value="Unassembled WGS sequence"/>
</dbReference>